<protein>
    <submittedName>
        <fullName evidence="1">Uncharacterized protein</fullName>
    </submittedName>
</protein>
<evidence type="ECO:0000313" key="1">
    <source>
        <dbReference type="EMBL" id="KFH62887.1"/>
    </source>
</evidence>
<reference evidence="1 2" key="1">
    <citation type="submission" date="2011-02" db="EMBL/GenBank/DDBJ databases">
        <title>The Genome Sequence of Mortierella verticillata NRRL 6337.</title>
        <authorList>
            <consortium name="The Broad Institute Genome Sequencing Platform"/>
            <person name="Russ C."/>
            <person name="Cuomo C."/>
            <person name="Burger G."/>
            <person name="Gray M.W."/>
            <person name="Holland P.W.H."/>
            <person name="King N."/>
            <person name="Lang F.B.F."/>
            <person name="Roger A.J."/>
            <person name="Ruiz-Trillo I."/>
            <person name="Young S.K."/>
            <person name="Zeng Q."/>
            <person name="Gargeya S."/>
            <person name="Alvarado L."/>
            <person name="Berlin A."/>
            <person name="Chapman S.B."/>
            <person name="Chen Z."/>
            <person name="Freedman E."/>
            <person name="Gellesch M."/>
            <person name="Goldberg J."/>
            <person name="Griggs A."/>
            <person name="Gujja S."/>
            <person name="Heilman E."/>
            <person name="Heiman D."/>
            <person name="Howarth C."/>
            <person name="Mehta T."/>
            <person name="Neiman D."/>
            <person name="Pearson M."/>
            <person name="Roberts A."/>
            <person name="Saif S."/>
            <person name="Shea T."/>
            <person name="Shenoy N."/>
            <person name="Sisk P."/>
            <person name="Stolte C."/>
            <person name="Sykes S."/>
            <person name="White J."/>
            <person name="Yandava C."/>
            <person name="Haas B."/>
            <person name="Nusbaum C."/>
            <person name="Birren B."/>
        </authorList>
    </citation>
    <scope>NUCLEOTIDE SEQUENCE [LARGE SCALE GENOMIC DNA]</scope>
    <source>
        <strain evidence="1 2">NRRL 6337</strain>
    </source>
</reference>
<dbReference type="EMBL" id="KN042430">
    <property type="protein sequence ID" value="KFH62887.1"/>
    <property type="molecule type" value="Genomic_DNA"/>
</dbReference>
<accession>A0A086TLR0</accession>
<evidence type="ECO:0000313" key="2">
    <source>
        <dbReference type="Proteomes" id="UP000243308"/>
    </source>
</evidence>
<keyword evidence="2" id="KW-1185">Reference proteome</keyword>
<proteinExistence type="predicted"/>
<dbReference type="Proteomes" id="UP000243308">
    <property type="component" value="Unassembled WGS sequence"/>
</dbReference>
<name>A0A086TLR0_9FUNG</name>
<sequence>MSLSANPHGMPESIPFQEPELFRLVMKYSVPAAVNLVLEHYNGVKDDEEDAEESISQLVLRFGGLLL</sequence>
<gene>
    <name evidence="1" type="ORF">MVEG_11411</name>
</gene>
<dbReference type="AlphaFoldDB" id="A0A086TLR0"/>
<organism evidence="1 2">
    <name type="scientific">Podila verticillata NRRL 6337</name>
    <dbReference type="NCBI Taxonomy" id="1069443"/>
    <lineage>
        <taxon>Eukaryota</taxon>
        <taxon>Fungi</taxon>
        <taxon>Fungi incertae sedis</taxon>
        <taxon>Mucoromycota</taxon>
        <taxon>Mortierellomycotina</taxon>
        <taxon>Mortierellomycetes</taxon>
        <taxon>Mortierellales</taxon>
        <taxon>Mortierellaceae</taxon>
        <taxon>Podila</taxon>
    </lineage>
</organism>